<evidence type="ECO:0000313" key="11">
    <source>
        <dbReference type="EMBL" id="NNU44078.1"/>
    </source>
</evidence>
<organism evidence="11 12">
    <name type="scientific">Ramlibacter montanisoli</name>
    <dbReference type="NCBI Taxonomy" id="2732512"/>
    <lineage>
        <taxon>Bacteria</taxon>
        <taxon>Pseudomonadati</taxon>
        <taxon>Pseudomonadota</taxon>
        <taxon>Betaproteobacteria</taxon>
        <taxon>Burkholderiales</taxon>
        <taxon>Comamonadaceae</taxon>
        <taxon>Ramlibacter</taxon>
    </lineage>
</organism>
<dbReference type="GO" id="GO:0051603">
    <property type="term" value="P:proteolysis involved in protein catabolic process"/>
    <property type="evidence" value="ECO:0007669"/>
    <property type="project" value="TreeGrafter"/>
</dbReference>
<accession>A0A849K6S5</accession>
<dbReference type="EMBL" id="JABFCS010000001">
    <property type="protein sequence ID" value="NNU44078.1"/>
    <property type="molecule type" value="Genomic_DNA"/>
</dbReference>
<evidence type="ECO:0000256" key="4">
    <source>
        <dbReference type="ARBA" id="ARBA00022833"/>
    </source>
</evidence>
<keyword evidence="4 6" id="KW-0862">Zinc</keyword>
<dbReference type="GO" id="GO:0046872">
    <property type="term" value="F:metal ion binding"/>
    <property type="evidence" value="ECO:0007669"/>
    <property type="project" value="UniProtKB-KW"/>
</dbReference>
<dbReference type="Pfam" id="PF23368">
    <property type="entry name" value="DUF7092"/>
    <property type="match status" value="1"/>
</dbReference>
<dbReference type="PANTHER" id="PTHR22726:SF24">
    <property type="entry name" value="M48 FAMILY METALLOPEPTIDASE"/>
    <property type="match status" value="1"/>
</dbReference>
<evidence type="ECO:0000256" key="5">
    <source>
        <dbReference type="ARBA" id="ARBA00023049"/>
    </source>
</evidence>
<comment type="cofactor">
    <cofactor evidence="6">
        <name>Zn(2+)</name>
        <dbReference type="ChEBI" id="CHEBI:29105"/>
    </cofactor>
    <text evidence="6">Binds 1 zinc ion per subunit.</text>
</comment>
<keyword evidence="8" id="KW-0812">Transmembrane</keyword>
<name>A0A849K6S5_9BURK</name>
<keyword evidence="12" id="KW-1185">Reference proteome</keyword>
<evidence type="ECO:0000256" key="6">
    <source>
        <dbReference type="RuleBase" id="RU003983"/>
    </source>
</evidence>
<feature type="domain" description="Peptidase M48" evidence="9">
    <location>
        <begin position="205"/>
        <end position="361"/>
    </location>
</feature>
<evidence type="ECO:0000259" key="9">
    <source>
        <dbReference type="Pfam" id="PF01435"/>
    </source>
</evidence>
<keyword evidence="2" id="KW-0479">Metal-binding</keyword>
<feature type="transmembrane region" description="Helical" evidence="8">
    <location>
        <begin position="104"/>
        <end position="125"/>
    </location>
</feature>
<comment type="similarity">
    <text evidence="6">Belongs to the peptidase M48 family.</text>
</comment>
<proteinExistence type="inferred from homology"/>
<feature type="region of interest" description="Disordered" evidence="7">
    <location>
        <begin position="330"/>
        <end position="368"/>
    </location>
</feature>
<dbReference type="AlphaFoldDB" id="A0A849K6S5"/>
<reference evidence="11 12" key="2">
    <citation type="submission" date="2020-06" db="EMBL/GenBank/DDBJ databases">
        <title>Ramlibacter rhizophilus sp. nov., isolated from rhizosphere soil of national flower Mugunghwa from South Korea.</title>
        <authorList>
            <person name="Zheng-Fei Y."/>
            <person name="Huan T."/>
        </authorList>
    </citation>
    <scope>NUCLEOTIDE SEQUENCE [LARGE SCALE GENOMIC DNA]</scope>
    <source>
        <strain evidence="11 12">B156</strain>
    </source>
</reference>
<evidence type="ECO:0000259" key="10">
    <source>
        <dbReference type="Pfam" id="PF23368"/>
    </source>
</evidence>
<dbReference type="GO" id="GO:0016020">
    <property type="term" value="C:membrane"/>
    <property type="evidence" value="ECO:0007669"/>
    <property type="project" value="TreeGrafter"/>
</dbReference>
<evidence type="ECO:0000256" key="3">
    <source>
        <dbReference type="ARBA" id="ARBA00022801"/>
    </source>
</evidence>
<evidence type="ECO:0000256" key="7">
    <source>
        <dbReference type="SAM" id="MobiDB-lite"/>
    </source>
</evidence>
<dbReference type="InterPro" id="IPR051156">
    <property type="entry name" value="Mito/Outer_Membr_Metalloprot"/>
</dbReference>
<evidence type="ECO:0000313" key="12">
    <source>
        <dbReference type="Proteomes" id="UP000552954"/>
    </source>
</evidence>
<keyword evidence="1 6" id="KW-0645">Protease</keyword>
<dbReference type="GO" id="GO:0004222">
    <property type="term" value="F:metalloendopeptidase activity"/>
    <property type="evidence" value="ECO:0007669"/>
    <property type="project" value="InterPro"/>
</dbReference>
<sequence>MGQPLRGHWFDGRSSAAREVHVQLQPGPRGPSLLLRAADGETLELRNDQVGWPERWSAGRAPRRLAVDLGAHGSLQLDDPQGWQQALAAAGHQATLAQHMQTRWSMFAAVLVVAAGLVFAFYRWGTPWAATQLTRQVPIGWETSLTDRFLGDLDQGWLKPSKLPRERQDALRARFDTLARSLPPELRRYRGYEPKLVLHFRNGMGANAFALPGGTVVMTDGIVELADQHKLGDEALVGVLAHEIGHVLHRHTTRIIVEQGVLNVGLGLALGDVSWLLSTGSSLLTGLAYRRNHESEADCFAVALMTRTGGRTEPMADLLLRMEAAAEAKAGGERKAKREDGSWIEFLSSHPATPQRAQGLKRGQGCAQ</sequence>
<feature type="compositionally biased region" description="Basic and acidic residues" evidence="7">
    <location>
        <begin position="330"/>
        <end position="341"/>
    </location>
</feature>
<comment type="caution">
    <text evidence="11">The sequence shown here is derived from an EMBL/GenBank/DDBJ whole genome shotgun (WGS) entry which is preliminary data.</text>
</comment>
<keyword evidence="3 6" id="KW-0378">Hydrolase</keyword>
<evidence type="ECO:0000256" key="8">
    <source>
        <dbReference type="SAM" id="Phobius"/>
    </source>
</evidence>
<reference evidence="11 12" key="1">
    <citation type="submission" date="2020-05" db="EMBL/GenBank/DDBJ databases">
        <authorList>
            <person name="Khan S.A."/>
            <person name="Jeon C.O."/>
            <person name="Chun B.H."/>
        </authorList>
    </citation>
    <scope>NUCLEOTIDE SEQUENCE [LARGE SCALE GENOMIC DNA]</scope>
    <source>
        <strain evidence="11 12">B156</strain>
    </source>
</reference>
<gene>
    <name evidence="11" type="ORF">HK415_14300</name>
</gene>
<dbReference type="RefSeq" id="WP_171560374.1">
    <property type="nucleotide sequence ID" value="NZ_JABFCS010000001.1"/>
</dbReference>
<keyword evidence="8" id="KW-1133">Transmembrane helix</keyword>
<dbReference type="Gene3D" id="3.30.2010.10">
    <property type="entry name" value="Metalloproteases ('zincins'), catalytic domain"/>
    <property type="match status" value="1"/>
</dbReference>
<dbReference type="CDD" id="cd07332">
    <property type="entry name" value="M48C_Oma1_like"/>
    <property type="match status" value="1"/>
</dbReference>
<dbReference type="Pfam" id="PF01435">
    <property type="entry name" value="Peptidase_M48"/>
    <property type="match status" value="1"/>
</dbReference>
<keyword evidence="8" id="KW-0472">Membrane</keyword>
<dbReference type="InterPro" id="IPR055518">
    <property type="entry name" value="DUF7092"/>
</dbReference>
<evidence type="ECO:0000256" key="2">
    <source>
        <dbReference type="ARBA" id="ARBA00022723"/>
    </source>
</evidence>
<dbReference type="InterPro" id="IPR001915">
    <property type="entry name" value="Peptidase_M48"/>
</dbReference>
<evidence type="ECO:0000256" key="1">
    <source>
        <dbReference type="ARBA" id="ARBA00022670"/>
    </source>
</evidence>
<keyword evidence="5 6" id="KW-0482">Metalloprotease</keyword>
<dbReference type="PANTHER" id="PTHR22726">
    <property type="entry name" value="METALLOENDOPEPTIDASE OMA1"/>
    <property type="match status" value="1"/>
</dbReference>
<protein>
    <submittedName>
        <fullName evidence="11">M48 family metallopeptidase</fullName>
    </submittedName>
</protein>
<dbReference type="Proteomes" id="UP000552954">
    <property type="component" value="Unassembled WGS sequence"/>
</dbReference>
<feature type="domain" description="DUF7092" evidence="10">
    <location>
        <begin position="5"/>
        <end position="89"/>
    </location>
</feature>